<gene>
    <name evidence="2" type="ORF">NXC12_PD00379</name>
</gene>
<evidence type="ECO:0000259" key="1">
    <source>
        <dbReference type="Pfam" id="PF01571"/>
    </source>
</evidence>
<dbReference type="AlphaFoldDB" id="A0AAN1EMY8"/>
<keyword evidence="2" id="KW-0614">Plasmid</keyword>
<geneLocation type="plasmid" evidence="3">
    <name>pretnxc12d</name>
</geneLocation>
<dbReference type="EMBL" id="CP020910">
    <property type="protein sequence ID" value="ARQ13469.1"/>
    <property type="molecule type" value="Genomic_DNA"/>
</dbReference>
<accession>A0AAN1EMY8</accession>
<dbReference type="InterPro" id="IPR006222">
    <property type="entry name" value="GCVT_N"/>
</dbReference>
<dbReference type="InterPro" id="IPR028896">
    <property type="entry name" value="GcvT/YgfZ/DmdA"/>
</dbReference>
<proteinExistence type="predicted"/>
<dbReference type="Gene3D" id="3.30.1360.120">
    <property type="entry name" value="Probable tRNA modification gtpase trme, domain 1"/>
    <property type="match status" value="1"/>
</dbReference>
<sequence length="157" mass="17618">MIYDDGTTSRLSDDHFFMATTTAYAAGVMNHLEFCSQTLWPDLDVRLASATDQWAQMAIAGPKARLILQSIVDEDISNEAFPFLRGDRSLTVRRPAPRSGSTACLIGHISRISNDTFEIYRSTRFHRKPLGRPGTDGRRVCNASYWETRMTTVINGN</sequence>
<name>A0AAN1EMY8_RHIET</name>
<protein>
    <submittedName>
        <fullName evidence="2">Sarcosine oxidase family domain-containing protein</fullName>
    </submittedName>
</protein>
<dbReference type="Proteomes" id="UP000194159">
    <property type="component" value="Plasmid pRetNXC12d"/>
</dbReference>
<dbReference type="PANTHER" id="PTHR43757">
    <property type="entry name" value="AMINOMETHYLTRANSFERASE"/>
    <property type="match status" value="1"/>
</dbReference>
<organism evidence="2 3">
    <name type="scientific">Rhizobium etli</name>
    <dbReference type="NCBI Taxonomy" id="29449"/>
    <lineage>
        <taxon>Bacteria</taxon>
        <taxon>Pseudomonadati</taxon>
        <taxon>Pseudomonadota</taxon>
        <taxon>Alphaproteobacteria</taxon>
        <taxon>Hyphomicrobiales</taxon>
        <taxon>Rhizobiaceae</taxon>
        <taxon>Rhizobium/Agrobacterium group</taxon>
        <taxon>Rhizobium</taxon>
    </lineage>
</organism>
<reference evidence="2 3" key="1">
    <citation type="submission" date="2017-04" db="EMBL/GenBank/DDBJ databases">
        <title>Complete genome sequences of Rhizobium genomic linages associated to common bean (phaseolus vulgaris).</title>
        <authorList>
            <person name="Santamaria R.I."/>
            <person name="Bustos P."/>
            <person name="Perez-Carrascal O."/>
            <person name="Martinez-Flores I."/>
            <person name="Juarez S."/>
            <person name="Lozano L."/>
            <person name="Miranda F."/>
            <person name="Vinuesa P."/>
            <person name="Martinez-Romero E."/>
            <person name="Cevallos M.A."/>
            <person name="Romero D."/>
            <person name="Davila G."/>
            <person name="Gonzalez V."/>
        </authorList>
    </citation>
    <scope>NUCLEOTIDE SEQUENCE [LARGE SCALE GENOMIC DNA]</scope>
    <source>
        <strain evidence="2 3">NXC12</strain>
        <plasmid evidence="3">pretnxc12d</plasmid>
    </source>
</reference>
<evidence type="ECO:0000313" key="3">
    <source>
        <dbReference type="Proteomes" id="UP000194159"/>
    </source>
</evidence>
<dbReference type="PANTHER" id="PTHR43757:SF2">
    <property type="entry name" value="AMINOMETHYLTRANSFERASE, MITOCHONDRIAL"/>
    <property type="match status" value="1"/>
</dbReference>
<feature type="domain" description="GCVT N-terminal" evidence="1">
    <location>
        <begin position="1"/>
        <end position="124"/>
    </location>
</feature>
<evidence type="ECO:0000313" key="2">
    <source>
        <dbReference type="EMBL" id="ARQ13469.1"/>
    </source>
</evidence>
<dbReference type="SUPFAM" id="SSF103025">
    <property type="entry name" value="Folate-binding domain"/>
    <property type="match status" value="1"/>
</dbReference>
<dbReference type="InterPro" id="IPR027266">
    <property type="entry name" value="TrmE/GcvT-like"/>
</dbReference>
<dbReference type="Pfam" id="PF01571">
    <property type="entry name" value="GCV_T"/>
    <property type="match status" value="1"/>
</dbReference>